<dbReference type="EMBL" id="ACJX03000001">
    <property type="protein sequence ID" value="KRT34671.1"/>
    <property type="molecule type" value="Genomic_DNA"/>
</dbReference>
<dbReference type="Proteomes" id="UP000005273">
    <property type="component" value="Unassembled WGS sequence"/>
</dbReference>
<organism evidence="1 2">
    <name type="scientific">Acetomicrobium hydrogeniformans ATCC BAA-1850</name>
    <dbReference type="NCBI Taxonomy" id="592015"/>
    <lineage>
        <taxon>Bacteria</taxon>
        <taxon>Thermotogati</taxon>
        <taxon>Synergistota</taxon>
        <taxon>Synergistia</taxon>
        <taxon>Synergistales</taxon>
        <taxon>Acetomicrobiaceae</taxon>
        <taxon>Acetomicrobium</taxon>
    </lineage>
</organism>
<evidence type="ECO:0000313" key="1">
    <source>
        <dbReference type="EMBL" id="KRT34671.1"/>
    </source>
</evidence>
<reference evidence="2" key="1">
    <citation type="submission" date="2012-09" db="EMBL/GenBank/DDBJ databases">
        <authorList>
            <person name="Weinstock G."/>
            <person name="Sodergren E."/>
            <person name="Clifton S."/>
            <person name="Fulton L."/>
            <person name="Fulton B."/>
            <person name="Courtney L."/>
            <person name="Fronick C."/>
            <person name="Harrison M."/>
            <person name="Strong C."/>
            <person name="Farmer C."/>
            <person name="Delehaunty K."/>
            <person name="Markovic C."/>
            <person name="Hall O."/>
            <person name="Minx P."/>
            <person name="Tomlinson C."/>
            <person name="Mitreva M."/>
            <person name="Nelson J."/>
            <person name="Hou S."/>
            <person name="Wollam A."/>
            <person name="Pepin K.H."/>
            <person name="Johnson M."/>
            <person name="Bhonagiri V."/>
            <person name="Nash W.E."/>
            <person name="Suruliraj S."/>
            <person name="Warren W."/>
            <person name="Chinwalla A."/>
            <person name="Mardis E.R."/>
            <person name="Wilson R.K."/>
        </authorList>
    </citation>
    <scope>NUCLEOTIDE SEQUENCE [LARGE SCALE GENOMIC DNA]</scope>
    <source>
        <strain evidence="2">OS1</strain>
    </source>
</reference>
<accession>A0A0T5X8H6</accession>
<protein>
    <recommendedName>
        <fullName evidence="3">Ig-like domain-containing protein</fullName>
    </recommendedName>
</protein>
<dbReference type="AlphaFoldDB" id="A0A0T5X8H6"/>
<keyword evidence="2" id="KW-1185">Reference proteome</keyword>
<gene>
    <name evidence="1" type="ORF">HMPREF1705_03910</name>
</gene>
<comment type="caution">
    <text evidence="1">The sequence shown here is derived from an EMBL/GenBank/DDBJ whole genome shotgun (WGS) entry which is preliminary data.</text>
</comment>
<evidence type="ECO:0000313" key="2">
    <source>
        <dbReference type="Proteomes" id="UP000005273"/>
    </source>
</evidence>
<evidence type="ECO:0008006" key="3">
    <source>
        <dbReference type="Google" id="ProtNLM"/>
    </source>
</evidence>
<name>A0A0T5X8H6_9BACT</name>
<dbReference type="RefSeq" id="WP_009200453.1">
    <property type="nucleotide sequence ID" value="NZ_ACJX03000001.1"/>
</dbReference>
<proteinExistence type="predicted"/>
<dbReference type="STRING" id="592015.HMPREF1705_03910"/>
<dbReference type="eggNOG" id="ENOG503381I">
    <property type="taxonomic scope" value="Bacteria"/>
</dbReference>
<dbReference type="OrthoDB" id="4942at2"/>
<sequence>MDDATKKPLIFILAVAILLVPSFVVTVRSDMISGAVEITNIIVCEDLTSDLVPVNVVSSSSGFSYGITQVCVAFTYRGSSYFESCVEWYYEGDLIHNESVDLDGEGVKVFYLLRDDGAPLKKGLYEFYITCKGVRLADISFSIGGFESEIVS</sequence>